<gene>
    <name evidence="1" type="ORF">DLM65_14440</name>
</gene>
<dbReference type="EMBL" id="QHBU01000277">
    <property type="protein sequence ID" value="PZR77938.1"/>
    <property type="molecule type" value="Genomic_DNA"/>
</dbReference>
<dbReference type="Proteomes" id="UP000248724">
    <property type="component" value="Unassembled WGS sequence"/>
</dbReference>
<evidence type="ECO:0008006" key="3">
    <source>
        <dbReference type="Google" id="ProtNLM"/>
    </source>
</evidence>
<evidence type="ECO:0000313" key="2">
    <source>
        <dbReference type="Proteomes" id="UP000248724"/>
    </source>
</evidence>
<dbReference type="Pfam" id="PF09952">
    <property type="entry name" value="AbiEi_2"/>
    <property type="match status" value="1"/>
</dbReference>
<organism evidence="1 2">
    <name type="scientific">Candidatus Aeolococcus gillhamiae</name>
    <dbReference type="NCBI Taxonomy" id="3127015"/>
    <lineage>
        <taxon>Bacteria</taxon>
        <taxon>Bacillati</taxon>
        <taxon>Candidatus Dormiibacterota</taxon>
        <taxon>Candidatus Dormibacteria</taxon>
        <taxon>Candidatus Aeolococcales</taxon>
        <taxon>Candidatus Aeolococcaceae</taxon>
        <taxon>Candidatus Aeolococcus</taxon>
    </lineage>
</organism>
<protein>
    <recommendedName>
        <fullName evidence="3">HTH iclR-type domain-containing protein</fullName>
    </recommendedName>
</protein>
<proteinExistence type="predicted"/>
<accession>A0A2W5ZX70</accession>
<name>A0A2W5ZX70_9BACT</name>
<dbReference type="AlphaFoldDB" id="A0A2W5ZX70"/>
<comment type="caution">
    <text evidence="1">The sequence shown here is derived from an EMBL/GenBank/DDBJ whole genome shotgun (WGS) entry which is preliminary data.</text>
</comment>
<evidence type="ECO:0000313" key="1">
    <source>
        <dbReference type="EMBL" id="PZR77938.1"/>
    </source>
</evidence>
<reference evidence="1 2" key="1">
    <citation type="journal article" date="2017" name="Nature">
        <title>Atmospheric trace gases support primary production in Antarctic desert surface soil.</title>
        <authorList>
            <person name="Ji M."/>
            <person name="Greening C."/>
            <person name="Vanwonterghem I."/>
            <person name="Carere C.R."/>
            <person name="Bay S.K."/>
            <person name="Steen J.A."/>
            <person name="Montgomery K."/>
            <person name="Lines T."/>
            <person name="Beardall J."/>
            <person name="van Dorst J."/>
            <person name="Snape I."/>
            <person name="Stott M.B."/>
            <person name="Hugenholtz P."/>
            <person name="Ferrari B.C."/>
        </authorList>
    </citation>
    <scope>NUCLEOTIDE SEQUENCE [LARGE SCALE GENOMIC DNA]</scope>
    <source>
        <strain evidence="1">RRmetagenome_bin12</strain>
    </source>
</reference>
<sequence length="370" mass="39920">MRANTALTENEMVEEAVAWLRLRLPESWEIGPTSRQMPSPGEGRIDAALDIKGSNGTFVTIAVEVKKNFGPRGVDQLLGGLGRTLLTLAGNIPILVVAPWLSDRTRERLRAERINYLDLTGNAFLRLDNPTVFIETQGSRKDPSPLERGKARLQGPKAGSLFRTLIDVRPPYGVRDLAAAADLTPGYVSRLLDTLDDEALVQRSAKRAVESVDVPGLLRRWAESYDIFRTNATTMCLAPAGGNPTIKRLATAGRTAVTGSFAAVRLAPVAGPALLTVYCDDPAALADTLELIPADQGANVAILRPFDPVAWERTSTVDGVTYAAPSQVAIDCLTGNGRMPSEGQALVEWMTSNEDAWRLPALPDKPDVSQ</sequence>
<dbReference type="InterPro" id="IPR019238">
    <property type="entry name" value="AbiEi_2"/>
</dbReference>